<feature type="signal peptide" evidence="3">
    <location>
        <begin position="1"/>
        <end position="20"/>
    </location>
</feature>
<evidence type="ECO:0000313" key="4">
    <source>
        <dbReference type="EMBL" id="KAF6210121.1"/>
    </source>
</evidence>
<comment type="caution">
    <text evidence="4">The sequence shown here is derived from an EMBL/GenBank/DDBJ whole genome shotgun (WGS) entry which is preliminary data.</text>
</comment>
<dbReference type="EMBL" id="WIXP02000006">
    <property type="protein sequence ID" value="KAF6210121.1"/>
    <property type="molecule type" value="Genomic_DNA"/>
</dbReference>
<name>A0A8S9XPA6_APOLU</name>
<feature type="transmembrane region" description="Helical" evidence="2">
    <location>
        <begin position="257"/>
        <end position="280"/>
    </location>
</feature>
<keyword evidence="2" id="KW-0812">Transmembrane</keyword>
<dbReference type="AlphaFoldDB" id="A0A8S9XPA6"/>
<feature type="chain" id="PRO_5035918438" evidence="3">
    <location>
        <begin position="21"/>
        <end position="405"/>
    </location>
</feature>
<accession>A0A8S9XPA6</accession>
<keyword evidence="2" id="KW-1133">Transmembrane helix</keyword>
<organism evidence="4 5">
    <name type="scientific">Apolygus lucorum</name>
    <name type="common">Small green plant bug</name>
    <name type="synonym">Lygocoris lucorum</name>
    <dbReference type="NCBI Taxonomy" id="248454"/>
    <lineage>
        <taxon>Eukaryota</taxon>
        <taxon>Metazoa</taxon>
        <taxon>Ecdysozoa</taxon>
        <taxon>Arthropoda</taxon>
        <taxon>Hexapoda</taxon>
        <taxon>Insecta</taxon>
        <taxon>Pterygota</taxon>
        <taxon>Neoptera</taxon>
        <taxon>Paraneoptera</taxon>
        <taxon>Hemiptera</taxon>
        <taxon>Heteroptera</taxon>
        <taxon>Panheteroptera</taxon>
        <taxon>Cimicomorpha</taxon>
        <taxon>Miridae</taxon>
        <taxon>Mirini</taxon>
        <taxon>Apolygus</taxon>
    </lineage>
</organism>
<proteinExistence type="predicted"/>
<dbReference type="PANTHER" id="PTHR21879">
    <property type="entry name" value="FI03362P-RELATED-RELATED"/>
    <property type="match status" value="1"/>
</dbReference>
<keyword evidence="2" id="KW-0472">Membrane</keyword>
<evidence type="ECO:0000256" key="1">
    <source>
        <dbReference type="SAM" id="MobiDB-lite"/>
    </source>
</evidence>
<evidence type="ECO:0000313" key="5">
    <source>
        <dbReference type="Proteomes" id="UP000466442"/>
    </source>
</evidence>
<dbReference type="PANTHER" id="PTHR21879:SF4">
    <property type="entry name" value="OSIRIS 17, ISOFORM C"/>
    <property type="match status" value="1"/>
</dbReference>
<sequence length="405" mass="45750">MLSSRRFLFAALTVLSVCLASPSNVTDSFTDAFTDTVADGLLRECWSSGSFSCVQKGLKRALETQLSADFDVTDSVKFVSNGQKYSWEANRPDDGENVVDDSEQRSKSDEDDEHSDFDEFIRAVEGSEAAEEGRAPPEGASATHVNGIADILYNRGVRYLMTHDLNVDMPEFMFGGGRVRVQPKSIDDDGGVIVKLNFDEPEPPQPEGRLFLKRIRQIFKKKLMTSFMAAMLIIKLIKVKLMFLLPVIVGVSTAKKILLKVLLFIFPALTHLFKLCAYYHHHHTKLSHHYHHHHGVNHHVHHGPPLYVPPPSYEYADHPPPGATIIHREDNVLSQWGINYEEPSSENERVFSQAHHNFASFWRSFVESGVLASVSWEHLDHSNEVKVFLVKIMSRCHLEGSDKFV</sequence>
<evidence type="ECO:0000256" key="3">
    <source>
        <dbReference type="SAM" id="SignalP"/>
    </source>
</evidence>
<feature type="transmembrane region" description="Helical" evidence="2">
    <location>
        <begin position="223"/>
        <end position="245"/>
    </location>
</feature>
<evidence type="ECO:0000256" key="2">
    <source>
        <dbReference type="SAM" id="Phobius"/>
    </source>
</evidence>
<dbReference type="InterPro" id="IPR012464">
    <property type="entry name" value="DUF1676"/>
</dbReference>
<gene>
    <name evidence="4" type="ORF">GE061_015877</name>
</gene>
<keyword evidence="3" id="KW-0732">Signal</keyword>
<feature type="region of interest" description="Disordered" evidence="1">
    <location>
        <begin position="89"/>
        <end position="117"/>
    </location>
</feature>
<dbReference type="Pfam" id="PF07898">
    <property type="entry name" value="DUF1676"/>
    <property type="match status" value="1"/>
</dbReference>
<keyword evidence="5" id="KW-1185">Reference proteome</keyword>
<dbReference type="OrthoDB" id="6615397at2759"/>
<reference evidence="4" key="1">
    <citation type="journal article" date="2021" name="Mol. Ecol. Resour.">
        <title>Apolygus lucorum genome provides insights into omnivorousness and mesophyll feeding.</title>
        <authorList>
            <person name="Liu Y."/>
            <person name="Liu H."/>
            <person name="Wang H."/>
            <person name="Huang T."/>
            <person name="Liu B."/>
            <person name="Yang B."/>
            <person name="Yin L."/>
            <person name="Li B."/>
            <person name="Zhang Y."/>
            <person name="Zhang S."/>
            <person name="Jiang F."/>
            <person name="Zhang X."/>
            <person name="Ren Y."/>
            <person name="Wang B."/>
            <person name="Wang S."/>
            <person name="Lu Y."/>
            <person name="Wu K."/>
            <person name="Fan W."/>
            <person name="Wang G."/>
        </authorList>
    </citation>
    <scope>NUCLEOTIDE SEQUENCE</scope>
    <source>
        <strain evidence="4">12Hb</strain>
    </source>
</reference>
<dbReference type="GO" id="GO:0016020">
    <property type="term" value="C:membrane"/>
    <property type="evidence" value="ECO:0007669"/>
    <property type="project" value="TreeGrafter"/>
</dbReference>
<dbReference type="Proteomes" id="UP000466442">
    <property type="component" value="Unassembled WGS sequence"/>
</dbReference>
<protein>
    <submittedName>
        <fullName evidence="4">Uncharacterized protein</fullName>
    </submittedName>
</protein>